<dbReference type="EMBL" id="FNZE01000003">
    <property type="protein sequence ID" value="SEI95295.1"/>
    <property type="molecule type" value="Genomic_DNA"/>
</dbReference>
<dbReference type="RefSeq" id="WP_090307991.1">
    <property type="nucleotide sequence ID" value="NZ_FNZE01000003.1"/>
</dbReference>
<dbReference type="Gene3D" id="1.40.20.10">
    <property type="entry name" value="CHAD domain"/>
    <property type="match status" value="1"/>
</dbReference>
<sequence length="256" mass="28555">MTALANRLIARFITLEVALLAAQARLTAGTDAEALHDLRIVVRRLRSLLRPLRGLPGVDSLEAATAEVGGLSSPLRDLEVLIGELERHGLDRPAVVRRRILQQGYQDLLAGSALTHLRQCLTQWPGLLREVEREGLLKGMEKKLHRRLLRQQRALQAALADPAHDRHRLRLLVKRVRYAAEVWPHQLSVPPDALKAAQSALGDWHDHLQWCLRAGTEADLQPCLVRWQRELAAAEVEADAVLRQLQEALEAAASAD</sequence>
<evidence type="ECO:0000259" key="2">
    <source>
        <dbReference type="PROSITE" id="PS51708"/>
    </source>
</evidence>
<dbReference type="OrthoDB" id="8587394at2"/>
<reference evidence="4" key="1">
    <citation type="submission" date="2016-10" db="EMBL/GenBank/DDBJ databases">
        <authorList>
            <person name="Varghese N."/>
            <person name="Submissions S."/>
        </authorList>
    </citation>
    <scope>NUCLEOTIDE SEQUENCE [LARGE SCALE GENOMIC DNA]</scope>
    <source>
        <strain evidence="4">LMG 25967</strain>
    </source>
</reference>
<dbReference type="SMART" id="SM00880">
    <property type="entry name" value="CHAD"/>
    <property type="match status" value="1"/>
</dbReference>
<dbReference type="AlphaFoldDB" id="A0A1H6V4X7"/>
<dbReference type="PANTHER" id="PTHR39339">
    <property type="entry name" value="SLR1444 PROTEIN"/>
    <property type="match status" value="1"/>
</dbReference>
<dbReference type="PROSITE" id="PS51708">
    <property type="entry name" value="CHAD"/>
    <property type="match status" value="1"/>
</dbReference>
<keyword evidence="1" id="KW-0175">Coiled coil</keyword>
<evidence type="ECO:0000313" key="4">
    <source>
        <dbReference type="Proteomes" id="UP000242930"/>
    </source>
</evidence>
<gene>
    <name evidence="3" type="ORF">SAMN05216201_103223</name>
</gene>
<dbReference type="InterPro" id="IPR007899">
    <property type="entry name" value="CHAD_dom"/>
</dbReference>
<name>A0A1H6V4X7_9PSED</name>
<organism evidence="3 4">
    <name type="scientific">Pseudomonas linyingensis</name>
    <dbReference type="NCBI Taxonomy" id="915471"/>
    <lineage>
        <taxon>Bacteria</taxon>
        <taxon>Pseudomonadati</taxon>
        <taxon>Pseudomonadota</taxon>
        <taxon>Gammaproteobacteria</taxon>
        <taxon>Pseudomonadales</taxon>
        <taxon>Pseudomonadaceae</taxon>
        <taxon>Pseudomonas</taxon>
    </lineage>
</organism>
<dbReference type="InterPro" id="IPR038186">
    <property type="entry name" value="CHAD_dom_sf"/>
</dbReference>
<feature type="coiled-coil region" evidence="1">
    <location>
        <begin position="224"/>
        <end position="251"/>
    </location>
</feature>
<accession>A0A1H6V4X7</accession>
<dbReference type="STRING" id="915471.SAMN05216201_103223"/>
<evidence type="ECO:0000256" key="1">
    <source>
        <dbReference type="SAM" id="Coils"/>
    </source>
</evidence>
<proteinExistence type="predicted"/>
<dbReference type="PANTHER" id="PTHR39339:SF1">
    <property type="entry name" value="CHAD DOMAIN-CONTAINING PROTEIN"/>
    <property type="match status" value="1"/>
</dbReference>
<protein>
    <submittedName>
        <fullName evidence="3">CHAD domain-containing protein</fullName>
    </submittedName>
</protein>
<evidence type="ECO:0000313" key="3">
    <source>
        <dbReference type="EMBL" id="SEI95295.1"/>
    </source>
</evidence>
<dbReference type="Proteomes" id="UP000242930">
    <property type="component" value="Unassembled WGS sequence"/>
</dbReference>
<feature type="domain" description="CHAD" evidence="2">
    <location>
        <begin position="1"/>
        <end position="254"/>
    </location>
</feature>
<keyword evidence="4" id="KW-1185">Reference proteome</keyword>
<dbReference type="Pfam" id="PF05235">
    <property type="entry name" value="CHAD"/>
    <property type="match status" value="1"/>
</dbReference>